<dbReference type="InterPro" id="IPR014721">
    <property type="entry name" value="Ribsml_uS5_D2-typ_fold_subgr"/>
</dbReference>
<comment type="caution">
    <text evidence="11">The sequence shown here is derived from an EMBL/GenBank/DDBJ whole genome shotgun (WGS) entry which is preliminary data.</text>
</comment>
<dbReference type="Gene3D" id="3.30.160.20">
    <property type="match status" value="1"/>
</dbReference>
<dbReference type="AlphaFoldDB" id="A0A832XIA6"/>
<dbReference type="SUPFAM" id="SSF54211">
    <property type="entry name" value="Ribosomal protein S5 domain 2-like"/>
    <property type="match status" value="1"/>
</dbReference>
<keyword evidence="2 8" id="KW-0699">rRNA-binding</keyword>
<dbReference type="GO" id="GO:0003735">
    <property type="term" value="F:structural constituent of ribosome"/>
    <property type="evidence" value="ECO:0007669"/>
    <property type="project" value="UniProtKB-UniRule"/>
</dbReference>
<evidence type="ECO:0000313" key="12">
    <source>
        <dbReference type="Proteomes" id="UP000646946"/>
    </source>
</evidence>
<keyword evidence="5 8" id="KW-0687">Ribonucleoprotein</keyword>
<dbReference type="InterPro" id="IPR020568">
    <property type="entry name" value="Ribosomal_Su5_D2-typ_SF"/>
</dbReference>
<dbReference type="InterPro" id="IPR047866">
    <property type="entry name" value="Ribosomal_uS5_arc"/>
</dbReference>
<dbReference type="EMBL" id="DVAB01000024">
    <property type="protein sequence ID" value="HIK00501.1"/>
    <property type="molecule type" value="Genomic_DNA"/>
</dbReference>
<dbReference type="Proteomes" id="UP000646946">
    <property type="component" value="Unassembled WGS sequence"/>
</dbReference>
<dbReference type="Pfam" id="PF03719">
    <property type="entry name" value="Ribosomal_S5_C"/>
    <property type="match status" value="1"/>
</dbReference>
<dbReference type="InterPro" id="IPR013810">
    <property type="entry name" value="Ribosomal_uS5_N"/>
</dbReference>
<dbReference type="PANTHER" id="PTHR13718:SF4">
    <property type="entry name" value="40S RIBOSOMAL PROTEIN S2"/>
    <property type="match status" value="1"/>
</dbReference>
<evidence type="ECO:0000256" key="9">
    <source>
        <dbReference type="RuleBase" id="RU003823"/>
    </source>
</evidence>
<dbReference type="GO" id="GO:0022627">
    <property type="term" value="C:cytosolic small ribosomal subunit"/>
    <property type="evidence" value="ECO:0007669"/>
    <property type="project" value="TreeGrafter"/>
</dbReference>
<name>A0A832XIA6_9ARCH</name>
<evidence type="ECO:0000256" key="7">
    <source>
        <dbReference type="ARBA" id="ARBA00035255"/>
    </source>
</evidence>
<keyword evidence="4 8" id="KW-0689">Ribosomal protein</keyword>
<protein>
    <recommendedName>
        <fullName evidence="7 8">Small ribosomal subunit protein uS5</fullName>
    </recommendedName>
</protein>
<evidence type="ECO:0000256" key="4">
    <source>
        <dbReference type="ARBA" id="ARBA00022980"/>
    </source>
</evidence>
<dbReference type="PANTHER" id="PTHR13718">
    <property type="entry name" value="RIBOSOMAL S SUBUNIT"/>
    <property type="match status" value="1"/>
</dbReference>
<dbReference type="InterPro" id="IPR000851">
    <property type="entry name" value="Ribosomal_uS5"/>
</dbReference>
<dbReference type="FunFam" id="3.30.230.10:FF:000004">
    <property type="entry name" value="40S ribosomal protein S2"/>
    <property type="match status" value="1"/>
</dbReference>
<dbReference type="SUPFAM" id="SSF54768">
    <property type="entry name" value="dsRNA-binding domain-like"/>
    <property type="match status" value="1"/>
</dbReference>
<evidence type="ECO:0000256" key="5">
    <source>
        <dbReference type="ARBA" id="ARBA00023274"/>
    </source>
</evidence>
<proteinExistence type="inferred from homology"/>
<organism evidence="11 12">
    <name type="scientific">Candidatus Naiadarchaeum limnaeum</name>
    <dbReference type="NCBI Taxonomy" id="2756139"/>
    <lineage>
        <taxon>Archaea</taxon>
        <taxon>Candidatus Undinarchaeota</taxon>
        <taxon>Candidatus Undinarchaeia</taxon>
        <taxon>Candidatus Naiadarchaeales</taxon>
        <taxon>Candidatus Naiadarchaeaceae</taxon>
        <taxon>Candidatus Naiadarchaeum</taxon>
    </lineage>
</organism>
<keyword evidence="12" id="KW-1185">Reference proteome</keyword>
<dbReference type="InterPro" id="IPR005324">
    <property type="entry name" value="Ribosomal_uS5_C"/>
</dbReference>
<dbReference type="PROSITE" id="PS00585">
    <property type="entry name" value="RIBOSOMAL_S5"/>
    <property type="match status" value="1"/>
</dbReference>
<evidence type="ECO:0000256" key="6">
    <source>
        <dbReference type="ARBA" id="ARBA00025844"/>
    </source>
</evidence>
<sequence>MAEKEQVIGEAVIKEAVVEEVKVIEAEVREEVSGWIPRTGLGRAVKGGKIASIEQIWEMGKVIKEPEIVDFFLKDLEDRVLKIGRGKRPFKWVQRMTDSGRRNKYFVVVIVGNKNGFIGLGFGKAKEYGAAIASALRNAKLKVIKINRGCGSWDCGCGATHSIPVEVTGKSGSVKITLKPAPKGTGLVASVTSKDILEFAGVKDVWSSTKGHTKTRANFAKATFNALFNLARIKK</sequence>
<dbReference type="NCBIfam" id="NF003125">
    <property type="entry name" value="PRK04044.1"/>
    <property type="match status" value="1"/>
</dbReference>
<evidence type="ECO:0000259" key="10">
    <source>
        <dbReference type="PROSITE" id="PS50881"/>
    </source>
</evidence>
<reference evidence="11 12" key="1">
    <citation type="journal article" name="Nat. Commun.">
        <title>Undinarchaeota illuminate DPANN phylogeny and the impact of gene transfer on archaeal evolution.</title>
        <authorList>
            <person name="Dombrowski N."/>
            <person name="Williams T.A."/>
            <person name="Sun J."/>
            <person name="Woodcroft B.J."/>
            <person name="Lee J.H."/>
            <person name="Minh B.Q."/>
            <person name="Rinke C."/>
            <person name="Spang A."/>
        </authorList>
    </citation>
    <scope>NUCLEOTIDE SEQUENCE [LARGE SCALE GENOMIC DNA]</scope>
    <source>
        <strain evidence="11">MAG_bin1129</strain>
    </source>
</reference>
<feature type="domain" description="S5 DRBM" evidence="10">
    <location>
        <begin position="83"/>
        <end position="146"/>
    </location>
</feature>
<dbReference type="NCBIfam" id="TIGR01020">
    <property type="entry name" value="uS5_euk_arch"/>
    <property type="match status" value="1"/>
</dbReference>
<comment type="similarity">
    <text evidence="1 8 9">Belongs to the universal ribosomal protein uS5 family.</text>
</comment>
<evidence type="ECO:0000313" key="11">
    <source>
        <dbReference type="EMBL" id="HIK00501.1"/>
    </source>
</evidence>
<dbReference type="InterPro" id="IPR018192">
    <property type="entry name" value="Ribosomal_uS5_N_CS"/>
</dbReference>
<dbReference type="GO" id="GO:0019843">
    <property type="term" value="F:rRNA binding"/>
    <property type="evidence" value="ECO:0007669"/>
    <property type="project" value="UniProtKB-UniRule"/>
</dbReference>
<comment type="domain">
    <text evidence="8">The N-terminal domain interacts with the head of the 30S subunit; the C-terminal domain interacts with the body and contacts protein S4. The interaction surface between S4 and S5 is involved in control of translational fidelity.</text>
</comment>
<evidence type="ECO:0000256" key="2">
    <source>
        <dbReference type="ARBA" id="ARBA00022730"/>
    </source>
</evidence>
<dbReference type="InterPro" id="IPR005711">
    <property type="entry name" value="Ribosomal_uS5_euk/arc"/>
</dbReference>
<comment type="subunit">
    <text evidence="6 8">Part of the 30S ribosomal subunit. Contacts protein S4.</text>
</comment>
<dbReference type="GO" id="GO:0006412">
    <property type="term" value="P:translation"/>
    <property type="evidence" value="ECO:0007669"/>
    <property type="project" value="UniProtKB-UniRule"/>
</dbReference>
<dbReference type="PROSITE" id="PS50881">
    <property type="entry name" value="S5_DSRBD"/>
    <property type="match status" value="1"/>
</dbReference>
<comment type="function">
    <text evidence="8">With S4 and S12 plays an important role in translational accuracy.</text>
</comment>
<dbReference type="HAMAP" id="MF_01307_A">
    <property type="entry name" value="Ribosomal_uS5_A"/>
    <property type="match status" value="1"/>
</dbReference>
<evidence type="ECO:0000256" key="1">
    <source>
        <dbReference type="ARBA" id="ARBA00008945"/>
    </source>
</evidence>
<keyword evidence="3 8" id="KW-0694">RNA-binding</keyword>
<accession>A0A832XIA6</accession>
<dbReference type="Gene3D" id="3.30.230.10">
    <property type="match status" value="1"/>
</dbReference>
<gene>
    <name evidence="8" type="primary">rps5</name>
    <name evidence="11" type="ORF">H1016_03105</name>
</gene>
<dbReference type="Pfam" id="PF00333">
    <property type="entry name" value="Ribosomal_S5"/>
    <property type="match status" value="1"/>
</dbReference>
<evidence type="ECO:0000256" key="3">
    <source>
        <dbReference type="ARBA" id="ARBA00022884"/>
    </source>
</evidence>
<evidence type="ECO:0000256" key="8">
    <source>
        <dbReference type="HAMAP-Rule" id="MF_01307"/>
    </source>
</evidence>